<reference evidence="1 2" key="1">
    <citation type="submission" date="2017-06" db="EMBL/GenBank/DDBJ databases">
        <authorList>
            <person name="Kim H.J."/>
            <person name="Triplett B.A."/>
        </authorList>
    </citation>
    <scope>NUCLEOTIDE SEQUENCE [LARGE SCALE GENOMIC DNA]</scope>
    <source>
        <strain evidence="1 2">DSM 11445</strain>
    </source>
</reference>
<sequence length="173" mass="19583">MDTPPEALIKLVASDVHDGRLNQSVRDTIRNAITAAFKEIVRDRVRLRLNSALEDPSSDAHEAGADGKQEPKIADSGVVTTEEEVEGWLTIKAILREDIDTDRIFMRDAKSYCAVLLDDNNRKPIARMHFNGARKKFLGLFDGDTEERVELQSMKELFTHAERLKATLEKYQT</sequence>
<dbReference type="Proteomes" id="UP000198440">
    <property type="component" value="Unassembled WGS sequence"/>
</dbReference>
<name>A0A239ICW5_9RHOB</name>
<organism evidence="1 2">
    <name type="scientific">Antarctobacter heliothermus</name>
    <dbReference type="NCBI Taxonomy" id="74033"/>
    <lineage>
        <taxon>Bacteria</taxon>
        <taxon>Pseudomonadati</taxon>
        <taxon>Pseudomonadota</taxon>
        <taxon>Alphaproteobacteria</taxon>
        <taxon>Rhodobacterales</taxon>
        <taxon>Roseobacteraceae</taxon>
        <taxon>Antarctobacter</taxon>
    </lineage>
</organism>
<protein>
    <submittedName>
        <fullName evidence="1">Uncharacterized protein</fullName>
    </submittedName>
</protein>
<dbReference type="AlphaFoldDB" id="A0A239ICW5"/>
<gene>
    <name evidence="1" type="ORF">SAMN04488078_104142</name>
</gene>
<accession>A0A239ICW5</accession>
<dbReference type="EMBL" id="FZON01000041">
    <property type="protein sequence ID" value="SNS91387.1"/>
    <property type="molecule type" value="Genomic_DNA"/>
</dbReference>
<evidence type="ECO:0000313" key="2">
    <source>
        <dbReference type="Proteomes" id="UP000198440"/>
    </source>
</evidence>
<proteinExistence type="predicted"/>
<evidence type="ECO:0000313" key="1">
    <source>
        <dbReference type="EMBL" id="SNS91387.1"/>
    </source>
</evidence>